<reference evidence="1 2" key="1">
    <citation type="submission" date="2018-08" db="EMBL/GenBank/DDBJ databases">
        <title>A genome reference for cultivated species of the human gut microbiota.</title>
        <authorList>
            <person name="Zou Y."/>
            <person name="Xue W."/>
            <person name="Luo G."/>
        </authorList>
    </citation>
    <scope>NUCLEOTIDE SEQUENCE [LARGE SCALE GENOMIC DNA]</scope>
    <source>
        <strain evidence="1 2">AM42-11AC</strain>
    </source>
</reference>
<dbReference type="Proteomes" id="UP000261079">
    <property type="component" value="Unassembled WGS sequence"/>
</dbReference>
<organism evidence="1 2">
    <name type="scientific">Faecalibacterium prausnitzii</name>
    <dbReference type="NCBI Taxonomy" id="853"/>
    <lineage>
        <taxon>Bacteria</taxon>
        <taxon>Bacillati</taxon>
        <taxon>Bacillota</taxon>
        <taxon>Clostridia</taxon>
        <taxon>Eubacteriales</taxon>
        <taxon>Oscillospiraceae</taxon>
        <taxon>Faecalibacterium</taxon>
    </lineage>
</organism>
<dbReference type="InterPro" id="IPR011856">
    <property type="entry name" value="tRNA_endonuc-like_dom_sf"/>
</dbReference>
<proteinExistence type="predicted"/>
<name>A0A3E2V844_9FIRM</name>
<dbReference type="EMBL" id="QVEZ01000002">
    <property type="protein sequence ID" value="RGC06610.1"/>
    <property type="molecule type" value="Genomic_DNA"/>
</dbReference>
<protein>
    <recommendedName>
        <fullName evidence="3">VRR-NUC domain-containing protein</fullName>
    </recommendedName>
</protein>
<evidence type="ECO:0008006" key="3">
    <source>
        <dbReference type="Google" id="ProtNLM"/>
    </source>
</evidence>
<dbReference type="AlphaFoldDB" id="A0A3E2V844"/>
<evidence type="ECO:0000313" key="1">
    <source>
        <dbReference type="EMBL" id="RGC06610.1"/>
    </source>
</evidence>
<gene>
    <name evidence="1" type="ORF">DW905_04900</name>
</gene>
<evidence type="ECO:0000313" key="2">
    <source>
        <dbReference type="Proteomes" id="UP000261079"/>
    </source>
</evidence>
<comment type="caution">
    <text evidence="1">The sequence shown here is derived from an EMBL/GenBank/DDBJ whole genome shotgun (WGS) entry which is preliminary data.</text>
</comment>
<sequence>MLENKFKTGLVRELKERFPGCMVVHLDPNEIQGIPDLLVLYGTTWGALEGKKSATASHRPNQNYYVQQMDEMSFAAFIYPENKEEVLNELARSFEAHGETCPPRSK</sequence>
<accession>A0A3E2V844</accession>
<dbReference type="GO" id="GO:0003676">
    <property type="term" value="F:nucleic acid binding"/>
    <property type="evidence" value="ECO:0007669"/>
    <property type="project" value="InterPro"/>
</dbReference>
<dbReference type="Gene3D" id="3.40.1350.10">
    <property type="match status" value="1"/>
</dbReference>
<dbReference type="RefSeq" id="WP_117535355.1">
    <property type="nucleotide sequence ID" value="NZ_QVEZ01000002.1"/>
</dbReference>